<evidence type="ECO:0000256" key="7">
    <source>
        <dbReference type="ARBA" id="ARBA00023288"/>
    </source>
</evidence>
<keyword evidence="3" id="KW-0309">Germination</keyword>
<evidence type="ECO:0000256" key="5">
    <source>
        <dbReference type="ARBA" id="ARBA00023136"/>
    </source>
</evidence>
<comment type="similarity">
    <text evidence="2">Belongs to the GerABKC lipoprotein family.</text>
</comment>
<dbReference type="GeneID" id="87583986"/>
<dbReference type="AlphaFoldDB" id="A0A837KTC3"/>
<organism evidence="11 12">
    <name type="scientific">Brevibacillus formosus</name>
    <dbReference type="NCBI Taxonomy" id="54913"/>
    <lineage>
        <taxon>Bacteria</taxon>
        <taxon>Bacillati</taxon>
        <taxon>Bacillota</taxon>
        <taxon>Bacilli</taxon>
        <taxon>Bacillales</taxon>
        <taxon>Paenibacillaceae</taxon>
        <taxon>Brevibacillus</taxon>
    </lineage>
</organism>
<dbReference type="InterPro" id="IPR038501">
    <property type="entry name" value="Spore_GerAC_C_sf"/>
</dbReference>
<keyword evidence="7" id="KW-0449">Lipoprotein</keyword>
<evidence type="ECO:0000259" key="9">
    <source>
        <dbReference type="Pfam" id="PF25198"/>
    </source>
</evidence>
<dbReference type="InterPro" id="IPR057336">
    <property type="entry name" value="GerAC_N"/>
</dbReference>
<dbReference type="RefSeq" id="WP_047068050.1">
    <property type="nucleotide sequence ID" value="NZ_BJOL01000013.1"/>
</dbReference>
<dbReference type="EMBL" id="BJOL01000013">
    <property type="protein sequence ID" value="GED58266.1"/>
    <property type="molecule type" value="Genomic_DNA"/>
</dbReference>
<dbReference type="PANTHER" id="PTHR35789:SF1">
    <property type="entry name" value="SPORE GERMINATION PROTEIN B3"/>
    <property type="match status" value="1"/>
</dbReference>
<proteinExistence type="inferred from homology"/>
<dbReference type="Pfam" id="PF25198">
    <property type="entry name" value="Spore_GerAC_N"/>
    <property type="match status" value="1"/>
</dbReference>
<dbReference type="PROSITE" id="PS51257">
    <property type="entry name" value="PROKAR_LIPOPROTEIN"/>
    <property type="match status" value="1"/>
</dbReference>
<evidence type="ECO:0000313" key="13">
    <source>
        <dbReference type="Proteomes" id="UP000319498"/>
    </source>
</evidence>
<evidence type="ECO:0000313" key="12">
    <source>
        <dbReference type="Proteomes" id="UP000035218"/>
    </source>
</evidence>
<comment type="caution">
    <text evidence="11">The sequence shown here is derived from an EMBL/GenBank/DDBJ whole genome shotgun (WGS) entry which is preliminary data.</text>
</comment>
<evidence type="ECO:0000256" key="6">
    <source>
        <dbReference type="ARBA" id="ARBA00023139"/>
    </source>
</evidence>
<sequence>MKAVTRILVVSLCMFLVSGCWDRREVNDIAIVIAMAMDKEPDGRYRLSIQVPLVSSLGAQSGGGGGTSGDKSYYVDSAVGRTIREANGLIQARMSREIYYSHHRMIVIGEELAKDGMSDVLDIVARFPENRLTAYIVMTKGKAIELLTAQPQFERFSGEAMRELVKMGGINVTLKDVAQMLGTPGVDAILPVLSAVDSYPKGKSKEIEATGVGLFRQDKLVTIAKPKELLGLRLFQRDFTPFSVVVSLTKHERLTITLSKGRANIKPVVRKGRIHFKIDLYASAVVVENQSHLDLEEEKNIRMLQAKLVEQINNGVNHMMQTIQKKQSDFIGLGIALSRNNPREWRDRYRSRWNEELPKITYEIHSKVNLINVGQTTKNITKGEEDYE</sequence>
<evidence type="ECO:0000313" key="11">
    <source>
        <dbReference type="EMBL" id="KLI00848.1"/>
    </source>
</evidence>
<protein>
    <submittedName>
        <fullName evidence="10">Spore germination protein YfkR</fullName>
    </submittedName>
    <submittedName>
        <fullName evidence="11">Spore gernimation protein</fullName>
    </submittedName>
</protein>
<keyword evidence="6" id="KW-0564">Palmitate</keyword>
<evidence type="ECO:0000256" key="4">
    <source>
        <dbReference type="ARBA" id="ARBA00022729"/>
    </source>
</evidence>
<dbReference type="Proteomes" id="UP000319498">
    <property type="component" value="Unassembled WGS sequence"/>
</dbReference>
<evidence type="ECO:0000256" key="2">
    <source>
        <dbReference type="ARBA" id="ARBA00007886"/>
    </source>
</evidence>
<dbReference type="InterPro" id="IPR046953">
    <property type="entry name" value="Spore_GerAC-like_C"/>
</dbReference>
<evidence type="ECO:0000256" key="3">
    <source>
        <dbReference type="ARBA" id="ARBA00022544"/>
    </source>
</evidence>
<dbReference type="EMBL" id="LDCN01000001">
    <property type="protein sequence ID" value="KLI00848.1"/>
    <property type="molecule type" value="Genomic_DNA"/>
</dbReference>
<reference evidence="10 13" key="2">
    <citation type="submission" date="2019-06" db="EMBL/GenBank/DDBJ databases">
        <title>Whole genome shotgun sequence of Brevibacillus formosus NBRC 15716.</title>
        <authorList>
            <person name="Hosoyama A."/>
            <person name="Uohara A."/>
            <person name="Ohji S."/>
            <person name="Ichikawa N."/>
        </authorList>
    </citation>
    <scope>NUCLEOTIDE SEQUENCE [LARGE SCALE GENOMIC DNA]</scope>
    <source>
        <strain evidence="10 13">NBRC 15716</strain>
    </source>
</reference>
<gene>
    <name evidence="10" type="primary">yfkR</name>
    <name evidence="11" type="ORF">AA984_02740</name>
    <name evidence="10" type="ORF">BFO01nite_23980</name>
</gene>
<dbReference type="GO" id="GO:0009847">
    <property type="term" value="P:spore germination"/>
    <property type="evidence" value="ECO:0007669"/>
    <property type="project" value="InterPro"/>
</dbReference>
<name>A0A837KTC3_9BACL</name>
<dbReference type="Proteomes" id="UP000035218">
    <property type="component" value="Unassembled WGS sequence"/>
</dbReference>
<dbReference type="Gene3D" id="3.30.300.210">
    <property type="entry name" value="Nutrient germinant receptor protein C, domain 3"/>
    <property type="match status" value="1"/>
</dbReference>
<dbReference type="NCBIfam" id="TIGR02887">
    <property type="entry name" value="spore_ger_x_C"/>
    <property type="match status" value="1"/>
</dbReference>
<accession>A0A837KTC3</accession>
<reference evidence="11 12" key="1">
    <citation type="submission" date="2015-05" db="EMBL/GenBank/DDBJ databases">
        <title>Genome sequencing project for genomic taxonomy and phylogenomics of Bacillus-like bacteria.</title>
        <authorList>
            <person name="Liu B."/>
            <person name="Wang J."/>
            <person name="Zhu Y."/>
            <person name="Liu G."/>
            <person name="Chen Q."/>
            <person name="Chen Z."/>
            <person name="Lan J."/>
            <person name="Che J."/>
            <person name="Ge C."/>
            <person name="Shi H."/>
            <person name="Pan Z."/>
            <person name="Liu X."/>
        </authorList>
    </citation>
    <scope>NUCLEOTIDE SEQUENCE [LARGE SCALE GENOMIC DNA]</scope>
    <source>
        <strain evidence="11 12">DSM 9885</strain>
    </source>
</reference>
<evidence type="ECO:0000313" key="10">
    <source>
        <dbReference type="EMBL" id="GED58266.1"/>
    </source>
</evidence>
<keyword evidence="13" id="KW-1185">Reference proteome</keyword>
<evidence type="ECO:0000259" key="8">
    <source>
        <dbReference type="Pfam" id="PF05504"/>
    </source>
</evidence>
<dbReference type="PANTHER" id="PTHR35789">
    <property type="entry name" value="SPORE GERMINATION PROTEIN B3"/>
    <property type="match status" value="1"/>
</dbReference>
<keyword evidence="4" id="KW-0732">Signal</keyword>
<evidence type="ECO:0000256" key="1">
    <source>
        <dbReference type="ARBA" id="ARBA00004635"/>
    </source>
</evidence>
<feature type="domain" description="Spore germination GerAC-like C-terminal" evidence="8">
    <location>
        <begin position="210"/>
        <end position="374"/>
    </location>
</feature>
<keyword evidence="5" id="KW-0472">Membrane</keyword>
<dbReference type="InterPro" id="IPR008844">
    <property type="entry name" value="Spore_GerAC-like"/>
</dbReference>
<dbReference type="GO" id="GO:0016020">
    <property type="term" value="C:membrane"/>
    <property type="evidence" value="ECO:0007669"/>
    <property type="project" value="UniProtKB-SubCell"/>
</dbReference>
<comment type="subcellular location">
    <subcellularLocation>
        <location evidence="1">Membrane</location>
        <topology evidence="1">Lipid-anchor</topology>
    </subcellularLocation>
</comment>
<dbReference type="Pfam" id="PF05504">
    <property type="entry name" value="Spore_GerAC"/>
    <property type="match status" value="1"/>
</dbReference>
<feature type="domain" description="Spore germination protein N-terminal" evidence="9">
    <location>
        <begin position="22"/>
        <end position="194"/>
    </location>
</feature>
<dbReference type="OrthoDB" id="9816067at2"/>